<dbReference type="CDD" id="cd06415">
    <property type="entry name" value="GH25_Cpl1-like"/>
    <property type="match status" value="1"/>
</dbReference>
<dbReference type="SMART" id="SM00641">
    <property type="entry name" value="Glyco_25"/>
    <property type="match status" value="2"/>
</dbReference>
<evidence type="ECO:0000256" key="3">
    <source>
        <dbReference type="ARBA" id="ARBA00023295"/>
    </source>
</evidence>
<dbReference type="PANTHER" id="PTHR34135">
    <property type="entry name" value="LYSOZYME"/>
    <property type="match status" value="1"/>
</dbReference>
<evidence type="ECO:0000256" key="2">
    <source>
        <dbReference type="ARBA" id="ARBA00022801"/>
    </source>
</evidence>
<reference evidence="5 6" key="2">
    <citation type="submission" date="2017-09" db="EMBL/GenBank/DDBJ databases">
        <title>Tripartite evolution among Lactobacillus johnsonii, Lactobacillus taiwanensis, Lactobacillus reuteri and their rodent host.</title>
        <authorList>
            <person name="Wang T."/>
            <person name="Knowles S."/>
            <person name="Cheng C."/>
        </authorList>
    </citation>
    <scope>NUCLEOTIDE SEQUENCE [LARGE SCALE GENOMIC DNA]</scope>
    <source>
        <strain evidence="5 6">117c</strain>
    </source>
</reference>
<comment type="similarity">
    <text evidence="1">Belongs to the glycosyl hydrolase 25 family.</text>
</comment>
<dbReference type="GO" id="GO:0016998">
    <property type="term" value="P:cell wall macromolecule catabolic process"/>
    <property type="evidence" value="ECO:0007669"/>
    <property type="project" value="InterPro"/>
</dbReference>
<dbReference type="InterPro" id="IPR018077">
    <property type="entry name" value="Glyco_hydro_fam25_subgr"/>
</dbReference>
<dbReference type="PANTHER" id="PTHR34135:SF2">
    <property type="entry name" value="LYSOZYME"/>
    <property type="match status" value="1"/>
</dbReference>
<evidence type="ECO:0000256" key="1">
    <source>
        <dbReference type="ARBA" id="ARBA00010646"/>
    </source>
</evidence>
<accession>A0A9X6RWF6</accession>
<dbReference type="AlphaFoldDB" id="A0A9X6RWF6"/>
<dbReference type="RefSeq" id="WP_094498029.1">
    <property type="nucleotide sequence ID" value="NZ_NGOD01000073.1"/>
</dbReference>
<dbReference type="Pfam" id="PF01183">
    <property type="entry name" value="Glyco_hydro_25"/>
    <property type="match status" value="1"/>
</dbReference>
<dbReference type="Gene3D" id="3.20.20.80">
    <property type="entry name" value="Glycosidases"/>
    <property type="match status" value="1"/>
</dbReference>
<keyword evidence="3" id="KW-0326">Glycosidase</keyword>
<evidence type="ECO:0000313" key="5">
    <source>
        <dbReference type="EMBL" id="OYS14542.1"/>
    </source>
</evidence>
<dbReference type="PROSITE" id="PS51904">
    <property type="entry name" value="GLYCOSYL_HYDROL_F25_2"/>
    <property type="match status" value="1"/>
</dbReference>
<dbReference type="EMBL" id="NGOH01000031">
    <property type="protein sequence ID" value="OYS14542.1"/>
    <property type="molecule type" value="Genomic_DNA"/>
</dbReference>
<evidence type="ECO:0000259" key="4">
    <source>
        <dbReference type="SMART" id="SM00287"/>
    </source>
</evidence>
<dbReference type="InterPro" id="IPR017853">
    <property type="entry name" value="GH"/>
</dbReference>
<dbReference type="SUPFAM" id="SSF51445">
    <property type="entry name" value="(Trans)glycosidases"/>
    <property type="match status" value="1"/>
</dbReference>
<dbReference type="Gene3D" id="2.30.30.40">
    <property type="entry name" value="SH3 Domains"/>
    <property type="match status" value="1"/>
</dbReference>
<dbReference type="SMART" id="SM00287">
    <property type="entry name" value="SH3b"/>
    <property type="match status" value="1"/>
</dbReference>
<protein>
    <submittedName>
        <fullName evidence="5">Lysin</fullName>
    </submittedName>
</protein>
<dbReference type="Pfam" id="PF08460">
    <property type="entry name" value="SH3_5"/>
    <property type="match status" value="1"/>
</dbReference>
<sequence length="315" mass="34066">MEVKSRNYGVDVSSHNAPDLSSMANSGAKFAIVKLSEGTGYQNPKAQAQISSAKANNMLTMGYHYAHFGADSNRAVQEGNYTVNSAKYAGLPAGSYLACDWEVDDNNNTDGGRVPSANAIIAFLDTIVSAGYKPLLYSGAALLKGNVDTGKVLAKYPNSLWVAAYPLGNGVPASEPDFGYFPSMDGVAIWQFTDDWKGMSVDGNISLIDLKTDSKPTPQPSKPVIKQSVSQSFVDELGDTWHKEEGKFYPNGTINIRYGARTTSNIIGTVTKGDCVKYDAYSRHGGYVWIRQPRVNGQPGFLVCRQGNDPWGTFK</sequence>
<dbReference type="InterPro" id="IPR002053">
    <property type="entry name" value="Glyco_hydro_25"/>
</dbReference>
<organism evidence="5 6">
    <name type="scientific">Lactobacillus johnsonii</name>
    <dbReference type="NCBI Taxonomy" id="33959"/>
    <lineage>
        <taxon>Bacteria</taxon>
        <taxon>Bacillati</taxon>
        <taxon>Bacillota</taxon>
        <taxon>Bacilli</taxon>
        <taxon>Lactobacillales</taxon>
        <taxon>Lactobacillaceae</taxon>
        <taxon>Lactobacillus</taxon>
    </lineage>
</organism>
<evidence type="ECO:0000313" key="6">
    <source>
        <dbReference type="Proteomes" id="UP000215693"/>
    </source>
</evidence>
<name>A0A9X6RWF6_LACJH</name>
<keyword evidence="2" id="KW-0378">Hydrolase</keyword>
<feature type="domain" description="SH3b" evidence="4">
    <location>
        <begin position="244"/>
        <end position="310"/>
    </location>
</feature>
<dbReference type="GO" id="GO:0016052">
    <property type="term" value="P:carbohydrate catabolic process"/>
    <property type="evidence" value="ECO:0007669"/>
    <property type="project" value="TreeGrafter"/>
</dbReference>
<comment type="caution">
    <text evidence="5">The sequence shown here is derived from an EMBL/GenBank/DDBJ whole genome shotgun (WGS) entry which is preliminary data.</text>
</comment>
<dbReference type="GO" id="GO:0009253">
    <property type="term" value="P:peptidoglycan catabolic process"/>
    <property type="evidence" value="ECO:0007669"/>
    <property type="project" value="InterPro"/>
</dbReference>
<reference evidence="5 6" key="1">
    <citation type="submission" date="2017-04" db="EMBL/GenBank/DDBJ databases">
        <authorList>
            <person name="Lin X.B."/>
            <person name="Stothard P."/>
            <person name="Tasseva G."/>
            <person name="Walter J."/>
        </authorList>
    </citation>
    <scope>NUCLEOTIDE SEQUENCE [LARGE SCALE GENOMIC DNA]</scope>
    <source>
        <strain evidence="5 6">117c</strain>
    </source>
</reference>
<proteinExistence type="inferred from homology"/>
<gene>
    <name evidence="5" type="ORF">CBF50_01695</name>
</gene>
<dbReference type="InterPro" id="IPR003646">
    <property type="entry name" value="SH3-like_bac-type"/>
</dbReference>
<dbReference type="Proteomes" id="UP000215693">
    <property type="component" value="Unassembled WGS sequence"/>
</dbReference>
<dbReference type="GO" id="GO:0003796">
    <property type="term" value="F:lysozyme activity"/>
    <property type="evidence" value="ECO:0007669"/>
    <property type="project" value="InterPro"/>
</dbReference>